<protein>
    <recommendedName>
        <fullName evidence="1">Endonuclease GajA/Old nuclease/RecF-like AAA domain-containing protein</fullName>
    </recommendedName>
</protein>
<dbReference type="InterPro" id="IPR051396">
    <property type="entry name" value="Bact_Antivir_Def_Nuclease"/>
</dbReference>
<dbReference type="KEGG" id="abri:DFR85_04085"/>
<dbReference type="EMBL" id="CP029289">
    <property type="protein sequence ID" value="AWR93919.1"/>
    <property type="molecule type" value="Genomic_DNA"/>
</dbReference>
<sequence length="472" mass="54022">MEIATFKGEQWSWFKATKSRGKLIISDKELVEWLYSHGSSSYLIFGTDIIPSRLWDSKSNSPLLIFDYINRGGTIIWAGDVPFLYKGSKQVTGINIFNTEILPSEVDTKNTLVGNLLEYPRNKGLRPINNISDIIPISVTSEGKPTAWILKKGNGYFIRLFDIGEVNEDYLFSFPEKFEELKKTFAIKLNVRNLEDLVLKFDKMNVIIGDNAAGKTTILEAISLFSNNNISIDGITYSRNLLQTNFDDALAMIISKNYGRTFTVEYINDMKYFIAKSRLYRVSSDIIFINSRRLTEYEKYVISNWENIFNKRKELSLLLKTIDKSFRNVLNEPFNGVQQLMIEKEDSSVIRLDDLGEGIKNLIVLILLYSIYSPKILLIDDMEAMGLYVNKLEILMNFLLKIIEQDGVKILVTTQSFDVLYSLVKAGAKVFIMGSGKIYEMNNDEAKVRIESNEDLRLISQSLEEILSEGKQ</sequence>
<organism evidence="2 3">
    <name type="scientific">Acidianus brierleyi</name>
    <dbReference type="NCBI Taxonomy" id="41673"/>
    <lineage>
        <taxon>Archaea</taxon>
        <taxon>Thermoproteota</taxon>
        <taxon>Thermoprotei</taxon>
        <taxon>Sulfolobales</taxon>
        <taxon>Sulfolobaceae</taxon>
        <taxon>Acidianus</taxon>
    </lineage>
</organism>
<feature type="domain" description="Endonuclease GajA/Old nuclease/RecF-like AAA" evidence="1">
    <location>
        <begin position="190"/>
        <end position="314"/>
    </location>
</feature>
<gene>
    <name evidence="2" type="ORF">DFR85_04085</name>
</gene>
<proteinExistence type="predicted"/>
<dbReference type="SUPFAM" id="SSF52540">
    <property type="entry name" value="P-loop containing nucleoside triphosphate hydrolases"/>
    <property type="match status" value="1"/>
</dbReference>
<dbReference type="InterPro" id="IPR041685">
    <property type="entry name" value="AAA_GajA/Old/RecF-like"/>
</dbReference>
<evidence type="ECO:0000313" key="3">
    <source>
        <dbReference type="Proteomes" id="UP000248044"/>
    </source>
</evidence>
<name>A0A2U9ID44_9CREN</name>
<keyword evidence="3" id="KW-1185">Reference proteome</keyword>
<dbReference type="PANTHER" id="PTHR43581">
    <property type="entry name" value="ATP/GTP PHOSPHATASE"/>
    <property type="match status" value="1"/>
</dbReference>
<accession>A0A2U9ID44</accession>
<dbReference type="PANTHER" id="PTHR43581:SF4">
    <property type="entry name" value="ATP_GTP PHOSPHATASE"/>
    <property type="match status" value="1"/>
</dbReference>
<evidence type="ECO:0000259" key="1">
    <source>
        <dbReference type="Pfam" id="PF13175"/>
    </source>
</evidence>
<dbReference type="Proteomes" id="UP000248044">
    <property type="component" value="Chromosome"/>
</dbReference>
<dbReference type="AlphaFoldDB" id="A0A2U9ID44"/>
<reference evidence="2 3" key="1">
    <citation type="submission" date="2018-05" db="EMBL/GenBank/DDBJ databases">
        <title>Complete Genome Sequences of Extremely Thermoacidophilic, Metal-Mobilizing Type-Strain Members of the Archaeal Family Sulfolobaceae: Acidianus brierleyi DSM-1651T, Acidianus sulfidivorans DSM-18786T, Metallosphaera hakonensis DSM-7519T, and Metallosphaera prunae DSM-10039T.</title>
        <authorList>
            <person name="Counts J.A."/>
            <person name="Kelly R.M."/>
        </authorList>
    </citation>
    <scope>NUCLEOTIDE SEQUENCE [LARGE SCALE GENOMIC DNA]</scope>
    <source>
        <strain evidence="2 3">DSM 1651</strain>
    </source>
</reference>
<dbReference type="InterPro" id="IPR027417">
    <property type="entry name" value="P-loop_NTPase"/>
</dbReference>
<evidence type="ECO:0000313" key="2">
    <source>
        <dbReference type="EMBL" id="AWR93919.1"/>
    </source>
</evidence>
<dbReference type="Gene3D" id="3.40.50.300">
    <property type="entry name" value="P-loop containing nucleotide triphosphate hydrolases"/>
    <property type="match status" value="1"/>
</dbReference>
<dbReference type="Pfam" id="PF13175">
    <property type="entry name" value="AAA_15"/>
    <property type="match status" value="1"/>
</dbReference>